<dbReference type="PANTHER" id="PTHR42988:SF2">
    <property type="entry name" value="CYCLIC NUCLEOTIDE PHOSPHODIESTERASE CBUA0032-RELATED"/>
    <property type="match status" value="1"/>
</dbReference>
<dbReference type="SUPFAM" id="SSF56300">
    <property type="entry name" value="Metallo-dependent phosphatases"/>
    <property type="match status" value="1"/>
</dbReference>
<evidence type="ECO:0000313" key="6">
    <source>
        <dbReference type="EMBL" id="MBP0047911.1"/>
    </source>
</evidence>
<keyword evidence="3" id="KW-0408">Iron</keyword>
<evidence type="ECO:0000256" key="4">
    <source>
        <dbReference type="ARBA" id="ARBA00025742"/>
    </source>
</evidence>
<keyword evidence="2" id="KW-0378">Hydrolase</keyword>
<dbReference type="Gene3D" id="3.60.21.10">
    <property type="match status" value="1"/>
</dbReference>
<dbReference type="Pfam" id="PF00149">
    <property type="entry name" value="Metallophos"/>
    <property type="match status" value="1"/>
</dbReference>
<accession>A0ABS3Z8G8</accession>
<dbReference type="Proteomes" id="UP000810171">
    <property type="component" value="Unassembled WGS sequence"/>
</dbReference>
<dbReference type="InterPro" id="IPR004843">
    <property type="entry name" value="Calcineurin-like_PHP"/>
</dbReference>
<organism evidence="6 7">
    <name type="scientific">Marinobacterium alkalitolerans</name>
    <dbReference type="NCBI Taxonomy" id="1542925"/>
    <lineage>
        <taxon>Bacteria</taxon>
        <taxon>Pseudomonadati</taxon>
        <taxon>Pseudomonadota</taxon>
        <taxon>Gammaproteobacteria</taxon>
        <taxon>Oceanospirillales</taxon>
        <taxon>Oceanospirillaceae</taxon>
        <taxon>Marinobacterium</taxon>
    </lineage>
</organism>
<keyword evidence="1" id="KW-0479">Metal-binding</keyword>
<comment type="caution">
    <text evidence="6">The sequence shown here is derived from an EMBL/GenBank/DDBJ whole genome shotgun (WGS) entry which is preliminary data.</text>
</comment>
<evidence type="ECO:0000256" key="1">
    <source>
        <dbReference type="ARBA" id="ARBA00022723"/>
    </source>
</evidence>
<protein>
    <submittedName>
        <fullName evidence="6">Metallophosphoesterase</fullName>
    </submittedName>
</protein>
<dbReference type="RefSeq" id="WP_209286523.1">
    <property type="nucleotide sequence ID" value="NZ_JACVEW010000004.1"/>
</dbReference>
<dbReference type="PANTHER" id="PTHR42988">
    <property type="entry name" value="PHOSPHOHYDROLASE"/>
    <property type="match status" value="1"/>
</dbReference>
<evidence type="ECO:0000313" key="7">
    <source>
        <dbReference type="Proteomes" id="UP000810171"/>
    </source>
</evidence>
<comment type="similarity">
    <text evidence="4">Belongs to the cyclic nucleotide phosphodiesterase class-III family.</text>
</comment>
<dbReference type="InterPro" id="IPR029052">
    <property type="entry name" value="Metallo-depent_PP-like"/>
</dbReference>
<evidence type="ECO:0000256" key="3">
    <source>
        <dbReference type="ARBA" id="ARBA00023004"/>
    </source>
</evidence>
<proteinExistence type="inferred from homology"/>
<evidence type="ECO:0000256" key="2">
    <source>
        <dbReference type="ARBA" id="ARBA00022801"/>
    </source>
</evidence>
<feature type="domain" description="Calcineurin-like phosphoesterase" evidence="5">
    <location>
        <begin position="1"/>
        <end position="190"/>
    </location>
</feature>
<sequence>MRIIQLSDLHFGTEVPDVLAALLQSCHRLAPDLILLSGDLTQRARRHEFDACRKLVKALPQVPVLAVPGNHDLPLFNVWHRFRAPYAGFRRVFGHRLDPVIETASTLVVGVNTTDPRRHVDGAFDQQMVERVSELLRTSRAAFKVVVGHHPVDAVLLSDERNIARGAEDAVRAWTAAGMQLYLAGHIHYPFFAPLSGRYAGVPGDAWTLQAGTAISSRTRDGKPNSFNLILSDDTGVELQRWDYSAQQKGFQEAGSVQLPLGVSGA</sequence>
<reference evidence="6 7" key="1">
    <citation type="submission" date="2020-09" db="EMBL/GenBank/DDBJ databases">
        <authorList>
            <person name="Tanuku N.R.S."/>
        </authorList>
    </citation>
    <scope>NUCLEOTIDE SEQUENCE [LARGE SCALE GENOMIC DNA]</scope>
    <source>
        <strain evidence="6 7">AK62</strain>
    </source>
</reference>
<dbReference type="InterPro" id="IPR050884">
    <property type="entry name" value="CNP_phosphodiesterase-III"/>
</dbReference>
<name>A0ABS3Z8G8_9GAMM</name>
<keyword evidence="7" id="KW-1185">Reference proteome</keyword>
<dbReference type="EMBL" id="JACVEW010000004">
    <property type="protein sequence ID" value="MBP0047911.1"/>
    <property type="molecule type" value="Genomic_DNA"/>
</dbReference>
<evidence type="ECO:0000259" key="5">
    <source>
        <dbReference type="Pfam" id="PF00149"/>
    </source>
</evidence>
<gene>
    <name evidence="6" type="ORF">H9C73_04125</name>
</gene>